<organism evidence="2 3">
    <name type="scientific">Durusdinium trenchii</name>
    <dbReference type="NCBI Taxonomy" id="1381693"/>
    <lineage>
        <taxon>Eukaryota</taxon>
        <taxon>Sar</taxon>
        <taxon>Alveolata</taxon>
        <taxon>Dinophyceae</taxon>
        <taxon>Suessiales</taxon>
        <taxon>Symbiodiniaceae</taxon>
        <taxon>Durusdinium</taxon>
    </lineage>
</organism>
<name>A0ABP0M717_9DINO</name>
<feature type="region of interest" description="Disordered" evidence="1">
    <location>
        <begin position="31"/>
        <end position="87"/>
    </location>
</feature>
<protein>
    <submittedName>
        <fullName evidence="2">Uncharacterized protein</fullName>
    </submittedName>
</protein>
<keyword evidence="3" id="KW-1185">Reference proteome</keyword>
<proteinExistence type="predicted"/>
<gene>
    <name evidence="2" type="ORF">CCMP2556_LOCUS24333</name>
</gene>
<evidence type="ECO:0000313" key="3">
    <source>
        <dbReference type="Proteomes" id="UP001642484"/>
    </source>
</evidence>
<comment type="caution">
    <text evidence="2">The sequence shown here is derived from an EMBL/GenBank/DDBJ whole genome shotgun (WGS) entry which is preliminary data.</text>
</comment>
<dbReference type="Proteomes" id="UP001642484">
    <property type="component" value="Unassembled WGS sequence"/>
</dbReference>
<feature type="non-terminal residue" evidence="2">
    <location>
        <position position="87"/>
    </location>
</feature>
<evidence type="ECO:0000256" key="1">
    <source>
        <dbReference type="SAM" id="MobiDB-lite"/>
    </source>
</evidence>
<feature type="compositionally biased region" description="Low complexity" evidence="1">
    <location>
        <begin position="33"/>
        <end position="45"/>
    </location>
</feature>
<sequence>MMQMIANEANGSLEDFEEAAFKQLQGTKVLKRPAAAPAQHKAGAGVPRAKAKPQAATQLKDKQGSKNNEQDNAEQGQADLLGMPSVQ</sequence>
<accession>A0ABP0M717</accession>
<dbReference type="EMBL" id="CAXAMN010015902">
    <property type="protein sequence ID" value="CAK9046866.1"/>
    <property type="molecule type" value="Genomic_DNA"/>
</dbReference>
<evidence type="ECO:0000313" key="2">
    <source>
        <dbReference type="EMBL" id="CAK9046866.1"/>
    </source>
</evidence>
<reference evidence="2 3" key="1">
    <citation type="submission" date="2024-02" db="EMBL/GenBank/DDBJ databases">
        <authorList>
            <person name="Chen Y."/>
            <person name="Shah S."/>
            <person name="Dougan E. K."/>
            <person name="Thang M."/>
            <person name="Chan C."/>
        </authorList>
    </citation>
    <scope>NUCLEOTIDE SEQUENCE [LARGE SCALE GENOMIC DNA]</scope>
</reference>